<dbReference type="Pfam" id="PF13041">
    <property type="entry name" value="PPR_2"/>
    <property type="match status" value="4"/>
</dbReference>
<dbReference type="PANTHER" id="PTHR47926">
    <property type="entry name" value="PENTATRICOPEPTIDE REPEAT-CONTAINING PROTEIN"/>
    <property type="match status" value="1"/>
</dbReference>
<dbReference type="Gene3D" id="1.25.40.10">
    <property type="entry name" value="Tetratricopeptide repeat domain"/>
    <property type="match status" value="6"/>
</dbReference>
<dbReference type="NCBIfam" id="TIGR00756">
    <property type="entry name" value="PPR"/>
    <property type="match status" value="5"/>
</dbReference>
<dbReference type="GeneID" id="115740735"/>
<evidence type="ECO:0000256" key="1">
    <source>
        <dbReference type="ARBA" id="ARBA00006643"/>
    </source>
</evidence>
<dbReference type="PROSITE" id="PS51375">
    <property type="entry name" value="PPR"/>
    <property type="match status" value="6"/>
</dbReference>
<dbReference type="InterPro" id="IPR032867">
    <property type="entry name" value="DYW_dom"/>
</dbReference>
<dbReference type="Proteomes" id="UP000827889">
    <property type="component" value="Chromosome 4"/>
</dbReference>
<dbReference type="GO" id="GO:0008270">
    <property type="term" value="F:zinc ion binding"/>
    <property type="evidence" value="ECO:0007669"/>
    <property type="project" value="InterPro"/>
</dbReference>
<evidence type="ECO:0000313" key="6">
    <source>
        <dbReference type="RefSeq" id="XP_030530174.1"/>
    </source>
</evidence>
<keyword evidence="5" id="KW-1185">Reference proteome</keyword>
<dbReference type="Pfam" id="PF14432">
    <property type="entry name" value="DYW_deaminase"/>
    <property type="match status" value="1"/>
</dbReference>
<evidence type="ECO:0000313" key="8">
    <source>
        <dbReference type="RefSeq" id="XP_048133178.1"/>
    </source>
</evidence>
<dbReference type="Pfam" id="PF20431">
    <property type="entry name" value="E_motif"/>
    <property type="match status" value="1"/>
</dbReference>
<evidence type="ECO:0000313" key="9">
    <source>
        <dbReference type="RefSeq" id="XP_048133179.1"/>
    </source>
</evidence>
<dbReference type="GO" id="GO:0009451">
    <property type="term" value="P:RNA modification"/>
    <property type="evidence" value="ECO:0007669"/>
    <property type="project" value="InterPro"/>
</dbReference>
<dbReference type="Pfam" id="PF20430">
    <property type="entry name" value="Eplus_motif"/>
    <property type="match status" value="1"/>
</dbReference>
<feature type="repeat" description="PPR" evidence="3">
    <location>
        <begin position="301"/>
        <end position="335"/>
    </location>
</feature>
<dbReference type="FunFam" id="1.25.40.10:FF:001093">
    <property type="entry name" value="Pentatricopeptide repeat-containing protein At2g34400"/>
    <property type="match status" value="1"/>
</dbReference>
<organism evidence="5 6">
    <name type="scientific">Rhodamnia argentea</name>
    <dbReference type="NCBI Taxonomy" id="178133"/>
    <lineage>
        <taxon>Eukaryota</taxon>
        <taxon>Viridiplantae</taxon>
        <taxon>Streptophyta</taxon>
        <taxon>Embryophyta</taxon>
        <taxon>Tracheophyta</taxon>
        <taxon>Spermatophyta</taxon>
        <taxon>Magnoliopsida</taxon>
        <taxon>eudicotyledons</taxon>
        <taxon>Gunneridae</taxon>
        <taxon>Pentapetalae</taxon>
        <taxon>rosids</taxon>
        <taxon>malvids</taxon>
        <taxon>Myrtales</taxon>
        <taxon>Myrtaceae</taxon>
        <taxon>Myrtoideae</taxon>
        <taxon>Myrteae</taxon>
        <taxon>Australasian group</taxon>
        <taxon>Rhodamnia</taxon>
    </lineage>
</organism>
<dbReference type="AlphaFoldDB" id="A0A8B8P6D0"/>
<protein>
    <submittedName>
        <fullName evidence="6 7">Pentatricopeptide repeat-containing protein At4g21065-like</fullName>
    </submittedName>
</protein>
<accession>A0A8B8P6D0</accession>
<comment type="similarity">
    <text evidence="1">Belongs to the PPR family. PCMP-H subfamily.</text>
</comment>
<dbReference type="PANTHER" id="PTHR47926:SF533">
    <property type="entry name" value="DYW DOMAIN-CONTAINING PROTEIN"/>
    <property type="match status" value="1"/>
</dbReference>
<dbReference type="RefSeq" id="XP_048133177.1">
    <property type="nucleotide sequence ID" value="XM_048277220.1"/>
</dbReference>
<evidence type="ECO:0000256" key="2">
    <source>
        <dbReference type="ARBA" id="ARBA00022737"/>
    </source>
</evidence>
<proteinExistence type="inferred from homology"/>
<feature type="repeat" description="PPR" evidence="3">
    <location>
        <begin position="235"/>
        <end position="269"/>
    </location>
</feature>
<name>A0A8B8P6D0_9MYRT</name>
<sequence length="710" mass="80346">MHPYGRKSQTEPHQMRAARHRLRQAVDSLYSRGHSTPEHYTRLVLECVRANDVDQARRLQSHMELHFFRPDDTYVHNRLLHLYARSGNLDEAQKLFDRMPMRDVFSWNAMLSLHAKCGSVGDMWTTFDKMPVRDGVSYNTVIAGFAGNGQPQKALQVFVNMHENGFVPTEYTHVSALNACSQLQGSRLGKQIHGRIVASNFRGGAFVWNALTDVYARCGEIHWARWLFDHMVDKNVVSWNTMISGYVITGIPDKCVDLFHEMQLTGCKPDQITVSNVLRAYFQCGHVVEARKLFDEIRERDRICWTTMIVGYSQNAREEDALLLFCHMLSTNMQPDGFTMSSVVSSCAKLAFLCLGQAVHAKAILVGVDDDLLVSSALVDMYSSCGVIVDARFIFDTMTSRNVVSWNAMIGGYAQNGQDLEALRLYEEMLQGNMKPDIITFIAVLSSCVHSNLIEQGQKYFDSISKVHGITPTLDHYAGMVSLLVRSGQGDKALSLIEQMPHQPNSMIWSSILSSCATIGDIKLGKIAASHLFDLDPCNAGPYITLSNMYAANARWKDVASVRSLMKNRNVRKVAAYSWIEFDSKVHRFVSEDRSHPETDEIYEELHRLIKKLQVAGFIPNTKSVFHDVADNEKLASISYHSEKLALAFVLLKNPDSAIPIRIIKNIRVCGDCHMFMKYASELTGRHVILRDYNRYHHFIGGKCSCNDYW</sequence>
<dbReference type="InterPro" id="IPR002885">
    <property type="entry name" value="PPR_rpt"/>
</dbReference>
<dbReference type="InterPro" id="IPR046960">
    <property type="entry name" value="PPR_At4g14850-like_plant"/>
</dbReference>
<feature type="repeat" description="PPR" evidence="3">
    <location>
        <begin position="72"/>
        <end position="106"/>
    </location>
</feature>
<dbReference type="Pfam" id="PF01535">
    <property type="entry name" value="PPR"/>
    <property type="match status" value="3"/>
</dbReference>
<feature type="repeat" description="PPR" evidence="3">
    <location>
        <begin position="134"/>
        <end position="168"/>
    </location>
</feature>
<keyword evidence="2" id="KW-0677">Repeat</keyword>
<feature type="domain" description="DYW" evidence="4">
    <location>
        <begin position="617"/>
        <end position="710"/>
    </location>
</feature>
<evidence type="ECO:0000256" key="3">
    <source>
        <dbReference type="PROSITE-ProRule" id="PRU00708"/>
    </source>
</evidence>
<dbReference type="KEGG" id="rarg:115740735"/>
<dbReference type="FunFam" id="1.25.40.10:FF:000442">
    <property type="entry name" value="Pentatricopeptide repeat-containing protein At3g49710"/>
    <property type="match status" value="1"/>
</dbReference>
<dbReference type="FunFam" id="1.25.40.10:FF:000073">
    <property type="entry name" value="Pentatricopeptide repeat-containing protein chloroplastic"/>
    <property type="match status" value="1"/>
</dbReference>
<feature type="repeat" description="PPR" evidence="3">
    <location>
        <begin position="402"/>
        <end position="436"/>
    </location>
</feature>
<dbReference type="RefSeq" id="XP_048133179.1">
    <property type="nucleotide sequence ID" value="XM_048277222.1"/>
</dbReference>
<dbReference type="OrthoDB" id="185373at2759"/>
<gene>
    <name evidence="6 7 8 9" type="primary">LOC115740735</name>
</gene>
<dbReference type="GO" id="GO:0003723">
    <property type="term" value="F:RNA binding"/>
    <property type="evidence" value="ECO:0007669"/>
    <property type="project" value="InterPro"/>
</dbReference>
<dbReference type="RefSeq" id="XP_030530174.1">
    <property type="nucleotide sequence ID" value="XM_030674314.1"/>
</dbReference>
<evidence type="ECO:0000259" key="4">
    <source>
        <dbReference type="Pfam" id="PF14432"/>
    </source>
</evidence>
<dbReference type="InterPro" id="IPR011990">
    <property type="entry name" value="TPR-like_helical_dom_sf"/>
</dbReference>
<dbReference type="RefSeq" id="XP_048133178.1">
    <property type="nucleotide sequence ID" value="XM_048277221.1"/>
</dbReference>
<feature type="repeat" description="PPR" evidence="3">
    <location>
        <begin position="270"/>
        <end position="300"/>
    </location>
</feature>
<dbReference type="InterPro" id="IPR046848">
    <property type="entry name" value="E_motif"/>
</dbReference>
<evidence type="ECO:0000313" key="5">
    <source>
        <dbReference type="Proteomes" id="UP000827889"/>
    </source>
</evidence>
<reference evidence="6" key="1">
    <citation type="submission" date="2025-04" db="UniProtKB">
        <authorList>
            <consortium name="RefSeq"/>
        </authorList>
    </citation>
    <scope>IDENTIFICATION</scope>
    <source>
        <tissue evidence="7 8">Leaf</tissue>
    </source>
</reference>
<evidence type="ECO:0000313" key="7">
    <source>
        <dbReference type="RefSeq" id="XP_048133177.1"/>
    </source>
</evidence>
<dbReference type="InterPro" id="IPR046849">
    <property type="entry name" value="E2_motif"/>
</dbReference>